<dbReference type="GO" id="GO:0005829">
    <property type="term" value="C:cytosol"/>
    <property type="evidence" value="ECO:0007669"/>
    <property type="project" value="TreeGrafter"/>
</dbReference>
<evidence type="ECO:0000313" key="4">
    <source>
        <dbReference type="Proteomes" id="UP000245771"/>
    </source>
</evidence>
<evidence type="ECO:0000259" key="2">
    <source>
        <dbReference type="Pfam" id="PF17678"/>
    </source>
</evidence>
<proteinExistence type="predicted"/>
<dbReference type="GO" id="GO:0000224">
    <property type="term" value="F:peptide-N4-(N-acetyl-beta-glucosaminyl)asparagine amidase activity"/>
    <property type="evidence" value="ECO:0007669"/>
    <property type="project" value="TreeGrafter"/>
</dbReference>
<dbReference type="Gene3D" id="2.70.98.10">
    <property type="match status" value="1"/>
</dbReference>
<dbReference type="GO" id="GO:0030246">
    <property type="term" value="F:carbohydrate binding"/>
    <property type="evidence" value="ECO:0007669"/>
    <property type="project" value="InterPro"/>
</dbReference>
<dbReference type="InterPro" id="IPR041371">
    <property type="entry name" value="GH92_N"/>
</dbReference>
<dbReference type="PANTHER" id="PTHR12143:SF25">
    <property type="entry name" value="FAMILY PROTEIN, PUTATIVE (AFU_ORTHOLOGUE AFUA_1G10790)-RELATED"/>
    <property type="match status" value="1"/>
</dbReference>
<dbReference type="InterPro" id="IPR012939">
    <property type="entry name" value="Glyco_hydro_92"/>
</dbReference>
<keyword evidence="3" id="KW-0378">Hydrolase</keyword>
<dbReference type="AlphaFoldDB" id="A0A316VDZ1"/>
<dbReference type="Pfam" id="PF17678">
    <property type="entry name" value="Glyco_hydro_92N"/>
    <property type="match status" value="1"/>
</dbReference>
<evidence type="ECO:0000313" key="3">
    <source>
        <dbReference type="EMBL" id="PWN34221.1"/>
    </source>
</evidence>
<feature type="domain" description="Glycosyl hydrolase family 92" evidence="1">
    <location>
        <begin position="282"/>
        <end position="750"/>
    </location>
</feature>
<feature type="domain" description="Glycosyl hydrolase family 92 N-terminal" evidence="2">
    <location>
        <begin position="6"/>
        <end position="276"/>
    </location>
</feature>
<dbReference type="InterPro" id="IPR014718">
    <property type="entry name" value="GH-type_carb-bd"/>
</dbReference>
<dbReference type="Gene3D" id="1.20.1610.10">
    <property type="entry name" value="alpha-1,2-mannosidases domains"/>
    <property type="match status" value="1"/>
</dbReference>
<dbReference type="Pfam" id="PF07971">
    <property type="entry name" value="Glyco_hydro_92"/>
    <property type="match status" value="1"/>
</dbReference>
<dbReference type="GO" id="GO:0005975">
    <property type="term" value="P:carbohydrate metabolic process"/>
    <property type="evidence" value="ECO:0007669"/>
    <property type="project" value="InterPro"/>
</dbReference>
<gene>
    <name evidence="3" type="ORF">FA14DRAFT_165266</name>
</gene>
<dbReference type="PANTHER" id="PTHR12143">
    <property type="entry name" value="PEPTIDE N-GLYCANASE PNGASE -RELATED"/>
    <property type="match status" value="1"/>
</dbReference>
<dbReference type="Gene3D" id="3.30.2080.10">
    <property type="entry name" value="GH92 mannosidase domain"/>
    <property type="match status" value="1"/>
</dbReference>
<evidence type="ECO:0000259" key="1">
    <source>
        <dbReference type="Pfam" id="PF07971"/>
    </source>
</evidence>
<dbReference type="STRING" id="1280837.A0A316VDZ1"/>
<dbReference type="InterPro" id="IPR005887">
    <property type="entry name" value="GH92_a_mannosidase_put"/>
</dbReference>
<dbReference type="Gene3D" id="1.20.1050.60">
    <property type="entry name" value="alpha-1,2-mannosidase"/>
    <property type="match status" value="1"/>
</dbReference>
<dbReference type="InterPro" id="IPR050883">
    <property type="entry name" value="PNGase"/>
</dbReference>
<dbReference type="InterPro" id="IPR008928">
    <property type="entry name" value="6-hairpin_glycosidase_sf"/>
</dbReference>
<dbReference type="GeneID" id="37021728"/>
<dbReference type="NCBIfam" id="TIGR01180">
    <property type="entry name" value="aman2_put"/>
    <property type="match status" value="1"/>
</dbReference>
<dbReference type="RefSeq" id="XP_025354523.1">
    <property type="nucleotide sequence ID" value="XM_025499947.1"/>
</dbReference>
<organism evidence="3 4">
    <name type="scientific">Meira miltonrushii</name>
    <dbReference type="NCBI Taxonomy" id="1280837"/>
    <lineage>
        <taxon>Eukaryota</taxon>
        <taxon>Fungi</taxon>
        <taxon>Dikarya</taxon>
        <taxon>Basidiomycota</taxon>
        <taxon>Ustilaginomycotina</taxon>
        <taxon>Exobasidiomycetes</taxon>
        <taxon>Exobasidiales</taxon>
        <taxon>Brachybasidiaceae</taxon>
        <taxon>Meira</taxon>
    </lineage>
</organism>
<protein>
    <submittedName>
        <fullName evidence="3">Glycoside hydrolase family 92 protein</fullName>
    </submittedName>
</protein>
<sequence length="807" mass="89976">MDYTKLVNPFIGTGATDNPGNVFPGAAIPFGMAKIGIDVDEYAPAGYNDDPQGYIRGMSLLHDSGTGSSSGSYGNFESIPVICSHDNFELCPVLLDDRKRWREPGKDKASPGYFSTTLNNSVQLEATSTRRAGLLRYTWSHEQLSKQNSKTPFVVFDWTDDLPGSFSGGEIDVDPVKGRIMMGGVFKSSFGSQIYSYNAYSCFDLLAEGKQEIDFYGLFRGDRYGSDYKVPKATTAKQVKNQMGGQIAQQGALISWKTTQKDGKGNPQVLIRAGVSYVSAKQACQNAESEIPQFDFAAVENQSKAMWNDKLRRLQIANDSDPTIAELIYSSYYRSFLSPNNATLETQGAFAGTAYPYFDGLYCSWDTFRTFHPMLSLTSPDDYSQIVETYIDGWRKLGYIPECRANNVPGITQGGSDGTNIISDFAVKYRNARQGVNFDDLYKALYDDATTNSIEWTSGGRQIGVYEEYGYIPFEVYDRTTTGRQNRESSRLLEYCFNDFGIRNVALLLGKEEDAQRWSNRSLFYKNAFDKNTKSFGFDTFVQRRYPNGTFGNIDPITCSPIDMAGHYCSLQQENNFSIYESSSWEYSLFAPHDFAGLIKLLTNGDKTHFIKRLETFFAKQLYYSGNEPSFQTPIAYHYANSPTHSVDRIRKIVYTDFNTTNAGLPGNDDNAAMATLLLFHLLGLYPVPSTREFLITSPFVPHYTLTNTLFGTVTVTANNFDKSSLNKDMPNNVRAYVKSVSINGKQQSSRCKLFFDDLFPAAATQNAKPGHVDIVFEMATKDQVTDCGSSAGDLPSSMSTGGFDIF</sequence>
<dbReference type="OrthoDB" id="449263at2759"/>
<dbReference type="EMBL" id="KZ819604">
    <property type="protein sequence ID" value="PWN34221.1"/>
    <property type="molecule type" value="Genomic_DNA"/>
</dbReference>
<accession>A0A316VDZ1</accession>
<dbReference type="SUPFAM" id="SSF48208">
    <property type="entry name" value="Six-hairpin glycosidases"/>
    <property type="match status" value="1"/>
</dbReference>
<dbReference type="GO" id="GO:0005634">
    <property type="term" value="C:nucleus"/>
    <property type="evidence" value="ECO:0007669"/>
    <property type="project" value="TreeGrafter"/>
</dbReference>
<keyword evidence="4" id="KW-1185">Reference proteome</keyword>
<reference evidence="3 4" key="1">
    <citation type="journal article" date="2018" name="Mol. Biol. Evol.">
        <title>Broad Genomic Sampling Reveals a Smut Pathogenic Ancestry of the Fungal Clade Ustilaginomycotina.</title>
        <authorList>
            <person name="Kijpornyongpan T."/>
            <person name="Mondo S.J."/>
            <person name="Barry K."/>
            <person name="Sandor L."/>
            <person name="Lee J."/>
            <person name="Lipzen A."/>
            <person name="Pangilinan J."/>
            <person name="LaButti K."/>
            <person name="Hainaut M."/>
            <person name="Henrissat B."/>
            <person name="Grigoriev I.V."/>
            <person name="Spatafora J.W."/>
            <person name="Aime M.C."/>
        </authorList>
    </citation>
    <scope>NUCLEOTIDE SEQUENCE [LARGE SCALE GENOMIC DNA]</scope>
    <source>
        <strain evidence="3 4">MCA 3882</strain>
    </source>
</reference>
<dbReference type="Proteomes" id="UP000245771">
    <property type="component" value="Unassembled WGS sequence"/>
</dbReference>
<dbReference type="GO" id="GO:0006516">
    <property type="term" value="P:glycoprotein catabolic process"/>
    <property type="evidence" value="ECO:0007669"/>
    <property type="project" value="TreeGrafter"/>
</dbReference>
<name>A0A316VDZ1_9BASI</name>
<dbReference type="InParanoid" id="A0A316VDZ1"/>